<accession>A0A7R7EKC8</accession>
<gene>
    <name evidence="1" type="ORF">bsdtb5_14910</name>
</gene>
<organism evidence="1 2">
    <name type="scientific">Anaeromicropila herbilytica</name>
    <dbReference type="NCBI Taxonomy" id="2785025"/>
    <lineage>
        <taxon>Bacteria</taxon>
        <taxon>Bacillati</taxon>
        <taxon>Bacillota</taxon>
        <taxon>Clostridia</taxon>
        <taxon>Lachnospirales</taxon>
        <taxon>Lachnospiraceae</taxon>
        <taxon>Anaeromicropila</taxon>
    </lineage>
</organism>
<proteinExistence type="predicted"/>
<name>A0A7R7EKC8_9FIRM</name>
<dbReference type="EMBL" id="AP024169">
    <property type="protein sequence ID" value="BCN30196.1"/>
    <property type="molecule type" value="Genomic_DNA"/>
</dbReference>
<reference evidence="1 2" key="1">
    <citation type="submission" date="2020-11" db="EMBL/GenBank/DDBJ databases">
        <title>Draft genome sequencing of a Lachnospiraceae strain isolated from anoxic soil subjected to BSD treatment.</title>
        <authorList>
            <person name="Uek A."/>
            <person name="Tonouchi A."/>
        </authorList>
    </citation>
    <scope>NUCLEOTIDE SEQUENCE [LARGE SCALE GENOMIC DNA]</scope>
    <source>
        <strain evidence="1 2">TB5</strain>
    </source>
</reference>
<evidence type="ECO:0000313" key="1">
    <source>
        <dbReference type="EMBL" id="BCN30196.1"/>
    </source>
</evidence>
<keyword evidence="2" id="KW-1185">Reference proteome</keyword>
<evidence type="ECO:0000313" key="2">
    <source>
        <dbReference type="Proteomes" id="UP000595897"/>
    </source>
</evidence>
<protein>
    <submittedName>
        <fullName evidence="1">Uncharacterized protein</fullName>
    </submittedName>
</protein>
<sequence>MLDRFLDNFYQVISFEKDEEFKETEFKELFISNAVLMEKDNEIIIQKNLEQHIDEFRIAIKQYPQLFELGFHERQLGYQHIEEGDTFLVSSRYEKKYCRGGKEVVEYGVNHMVIIKDNKKLKIASVLW</sequence>
<dbReference type="Proteomes" id="UP000595897">
    <property type="component" value="Chromosome"/>
</dbReference>
<dbReference type="AlphaFoldDB" id="A0A7R7EKC8"/>
<dbReference type="KEGG" id="ahb:bsdtb5_14910"/>
<dbReference type="RefSeq" id="WP_271715435.1">
    <property type="nucleotide sequence ID" value="NZ_AP024169.1"/>
</dbReference>